<dbReference type="EMBL" id="MU864440">
    <property type="protein sequence ID" value="KAK4185790.1"/>
    <property type="molecule type" value="Genomic_DNA"/>
</dbReference>
<keyword evidence="2" id="KW-1133">Transmembrane helix</keyword>
<evidence type="ECO:0000313" key="3">
    <source>
        <dbReference type="EMBL" id="KAK4185790.1"/>
    </source>
</evidence>
<dbReference type="Proteomes" id="UP001302126">
    <property type="component" value="Unassembled WGS sequence"/>
</dbReference>
<organism evidence="3 4">
    <name type="scientific">Podospora australis</name>
    <dbReference type="NCBI Taxonomy" id="1536484"/>
    <lineage>
        <taxon>Eukaryota</taxon>
        <taxon>Fungi</taxon>
        <taxon>Dikarya</taxon>
        <taxon>Ascomycota</taxon>
        <taxon>Pezizomycotina</taxon>
        <taxon>Sordariomycetes</taxon>
        <taxon>Sordariomycetidae</taxon>
        <taxon>Sordariales</taxon>
        <taxon>Podosporaceae</taxon>
        <taxon>Podospora</taxon>
    </lineage>
</organism>
<dbReference type="Gene3D" id="3.50.4.10">
    <property type="entry name" value="Hepatocyte Growth Factor"/>
    <property type="match status" value="1"/>
</dbReference>
<feature type="compositionally biased region" description="Polar residues" evidence="1">
    <location>
        <begin position="1"/>
        <end position="21"/>
    </location>
</feature>
<sequence length="329" mass="35389">MDRRTPTSPRSVHTGGSSSRNVAYHDGLIPTEHQAGSIRQSANYPEVMPSGRETPEKSYPEVATSPPLEKNYPEVATTEHHLYRGQQRQQQQQNGHPSPVPTPSHTPAPTVPTPAPTIPLGQQAGYPRPSGVHSLGDAWSEAGDDIERETRNFPYHPPEKRSSRPLWKRKTFWIIWALVGVIIALAAVVGAMASGKIKTDSSSPAAEDPNTPSSLTLSISTALSGQTITLSCPSANNLEYTYTPPSGQEKVFRRKCGVNFSGGDGSLGKVNGDNSIVSLTDCLDRCAKEAKCVGAVWNPRADPNPECWLKEFMGVGSSQDGLEAGVLTQ</sequence>
<evidence type="ECO:0000256" key="2">
    <source>
        <dbReference type="SAM" id="Phobius"/>
    </source>
</evidence>
<proteinExistence type="predicted"/>
<evidence type="ECO:0008006" key="5">
    <source>
        <dbReference type="Google" id="ProtNLM"/>
    </source>
</evidence>
<comment type="caution">
    <text evidence="3">The sequence shown here is derived from an EMBL/GenBank/DDBJ whole genome shotgun (WGS) entry which is preliminary data.</text>
</comment>
<feature type="compositionally biased region" description="Pro residues" evidence="1">
    <location>
        <begin position="98"/>
        <end position="117"/>
    </location>
</feature>
<evidence type="ECO:0000256" key="1">
    <source>
        <dbReference type="SAM" id="MobiDB-lite"/>
    </source>
</evidence>
<reference evidence="3" key="1">
    <citation type="journal article" date="2023" name="Mol. Phylogenet. Evol.">
        <title>Genome-scale phylogeny and comparative genomics of the fungal order Sordariales.</title>
        <authorList>
            <person name="Hensen N."/>
            <person name="Bonometti L."/>
            <person name="Westerberg I."/>
            <person name="Brannstrom I.O."/>
            <person name="Guillou S."/>
            <person name="Cros-Aarteil S."/>
            <person name="Calhoun S."/>
            <person name="Haridas S."/>
            <person name="Kuo A."/>
            <person name="Mondo S."/>
            <person name="Pangilinan J."/>
            <person name="Riley R."/>
            <person name="LaButti K."/>
            <person name="Andreopoulos B."/>
            <person name="Lipzen A."/>
            <person name="Chen C."/>
            <person name="Yan M."/>
            <person name="Daum C."/>
            <person name="Ng V."/>
            <person name="Clum A."/>
            <person name="Steindorff A."/>
            <person name="Ohm R.A."/>
            <person name="Martin F."/>
            <person name="Silar P."/>
            <person name="Natvig D.O."/>
            <person name="Lalanne C."/>
            <person name="Gautier V."/>
            <person name="Ament-Velasquez S.L."/>
            <person name="Kruys A."/>
            <person name="Hutchinson M.I."/>
            <person name="Powell A.J."/>
            <person name="Barry K."/>
            <person name="Miller A.N."/>
            <person name="Grigoriev I.V."/>
            <person name="Debuchy R."/>
            <person name="Gladieux P."/>
            <person name="Hiltunen Thoren M."/>
            <person name="Johannesson H."/>
        </authorList>
    </citation>
    <scope>NUCLEOTIDE SEQUENCE</scope>
    <source>
        <strain evidence="3">PSN309</strain>
    </source>
</reference>
<dbReference type="AlphaFoldDB" id="A0AAN6WPM1"/>
<gene>
    <name evidence="3" type="ORF">QBC35DRAFT_453942</name>
</gene>
<feature type="compositionally biased region" description="Low complexity" evidence="1">
    <location>
        <begin position="86"/>
        <end position="97"/>
    </location>
</feature>
<name>A0AAN6WPM1_9PEZI</name>
<keyword evidence="2" id="KW-0812">Transmembrane</keyword>
<feature type="region of interest" description="Disordered" evidence="1">
    <location>
        <begin position="1"/>
        <end position="138"/>
    </location>
</feature>
<reference evidence="3" key="2">
    <citation type="submission" date="2023-05" db="EMBL/GenBank/DDBJ databases">
        <authorList>
            <consortium name="Lawrence Berkeley National Laboratory"/>
            <person name="Steindorff A."/>
            <person name="Hensen N."/>
            <person name="Bonometti L."/>
            <person name="Westerberg I."/>
            <person name="Brannstrom I.O."/>
            <person name="Guillou S."/>
            <person name="Cros-Aarteil S."/>
            <person name="Calhoun S."/>
            <person name="Haridas S."/>
            <person name="Kuo A."/>
            <person name="Mondo S."/>
            <person name="Pangilinan J."/>
            <person name="Riley R."/>
            <person name="Labutti K."/>
            <person name="Andreopoulos B."/>
            <person name="Lipzen A."/>
            <person name="Chen C."/>
            <person name="Yanf M."/>
            <person name="Daum C."/>
            <person name="Ng V."/>
            <person name="Clum A."/>
            <person name="Ohm R."/>
            <person name="Martin F."/>
            <person name="Silar P."/>
            <person name="Natvig D."/>
            <person name="Lalanne C."/>
            <person name="Gautier V."/>
            <person name="Ament-Velasquez S.L."/>
            <person name="Kruys A."/>
            <person name="Hutchinson M.I."/>
            <person name="Powell A.J."/>
            <person name="Barry K."/>
            <person name="Miller A.N."/>
            <person name="Grigoriev I.V."/>
            <person name="Debuchy R."/>
            <person name="Gladieux P."/>
            <person name="Thoren M.H."/>
            <person name="Johannesson H."/>
        </authorList>
    </citation>
    <scope>NUCLEOTIDE SEQUENCE</scope>
    <source>
        <strain evidence="3">PSN309</strain>
    </source>
</reference>
<keyword evidence="2" id="KW-0472">Membrane</keyword>
<protein>
    <recommendedName>
        <fullName evidence="5">Apple domain-containing protein</fullName>
    </recommendedName>
</protein>
<accession>A0AAN6WPM1</accession>
<keyword evidence="4" id="KW-1185">Reference proteome</keyword>
<feature type="transmembrane region" description="Helical" evidence="2">
    <location>
        <begin position="171"/>
        <end position="193"/>
    </location>
</feature>
<evidence type="ECO:0000313" key="4">
    <source>
        <dbReference type="Proteomes" id="UP001302126"/>
    </source>
</evidence>